<evidence type="ECO:0000259" key="3">
    <source>
        <dbReference type="Pfam" id="PF01408"/>
    </source>
</evidence>
<gene>
    <name evidence="5" type="ORF">NPD5_14</name>
</gene>
<dbReference type="InterPro" id="IPR036291">
    <property type="entry name" value="NAD(P)-bd_dom_sf"/>
</dbReference>
<organism evidence="5 6">
    <name type="scientific">Clostridium sporogenes</name>
    <dbReference type="NCBI Taxonomy" id="1509"/>
    <lineage>
        <taxon>Bacteria</taxon>
        <taxon>Bacillati</taxon>
        <taxon>Bacillota</taxon>
        <taxon>Clostridia</taxon>
        <taxon>Eubacteriales</taxon>
        <taxon>Clostridiaceae</taxon>
        <taxon>Clostridium</taxon>
    </lineage>
</organism>
<feature type="domain" description="Gfo/Idh/MocA-like oxidoreductase N-terminal" evidence="3">
    <location>
        <begin position="5"/>
        <end position="125"/>
    </location>
</feature>
<keyword evidence="2" id="KW-0560">Oxidoreductase</keyword>
<dbReference type="SUPFAM" id="SSF55347">
    <property type="entry name" value="Glyceraldehyde-3-phosphate dehydrogenase-like, C-terminal domain"/>
    <property type="match status" value="1"/>
</dbReference>
<accession>A0A1L3NFZ2</accession>
<dbReference type="RefSeq" id="WP_072584083.1">
    <property type="nucleotide sequence ID" value="NZ_CP013243.1"/>
</dbReference>
<dbReference type="InterPro" id="IPR004104">
    <property type="entry name" value="Gfo/Idh/MocA-like_OxRdtase_C"/>
</dbReference>
<dbReference type="eggNOG" id="COG0673">
    <property type="taxonomic scope" value="Bacteria"/>
</dbReference>
<dbReference type="PANTHER" id="PTHR43708">
    <property type="entry name" value="CONSERVED EXPRESSED OXIDOREDUCTASE (EUROFUNG)"/>
    <property type="match status" value="1"/>
</dbReference>
<dbReference type="STRING" id="413999.CBO2004"/>
<evidence type="ECO:0000256" key="2">
    <source>
        <dbReference type="ARBA" id="ARBA00023002"/>
    </source>
</evidence>
<dbReference type="GO" id="GO:0016491">
    <property type="term" value="F:oxidoreductase activity"/>
    <property type="evidence" value="ECO:0007669"/>
    <property type="project" value="UniProtKB-KW"/>
</dbReference>
<dbReference type="Pfam" id="PF02894">
    <property type="entry name" value="GFO_IDH_MocA_C"/>
    <property type="match status" value="1"/>
</dbReference>
<proteinExistence type="inferred from homology"/>
<dbReference type="Gene3D" id="3.40.50.720">
    <property type="entry name" value="NAD(P)-binding Rossmann-like Domain"/>
    <property type="match status" value="1"/>
</dbReference>
<name>A0A1L3NFZ2_CLOSG</name>
<dbReference type="InterPro" id="IPR051317">
    <property type="entry name" value="Gfo/Idh/MocA_oxidoreduct"/>
</dbReference>
<evidence type="ECO:0008006" key="7">
    <source>
        <dbReference type="Google" id="ProtNLM"/>
    </source>
</evidence>
<evidence type="ECO:0000313" key="5">
    <source>
        <dbReference type="EMBL" id="APH15027.1"/>
    </source>
</evidence>
<feature type="domain" description="Gfo/Idh/MocA-like oxidoreductase C-terminal" evidence="4">
    <location>
        <begin position="137"/>
        <end position="351"/>
    </location>
</feature>
<evidence type="ECO:0000313" key="6">
    <source>
        <dbReference type="Proteomes" id="UP000182204"/>
    </source>
</evidence>
<comment type="similarity">
    <text evidence="1">Belongs to the Gfo/Idh/MocA family.</text>
</comment>
<dbReference type="EMBL" id="CP013243">
    <property type="protein sequence ID" value="APH15027.1"/>
    <property type="molecule type" value="Genomic_DNA"/>
</dbReference>
<dbReference type="PANTHER" id="PTHR43708:SF5">
    <property type="entry name" value="CONSERVED EXPRESSED OXIDOREDUCTASE (EUROFUNG)-RELATED"/>
    <property type="match status" value="1"/>
</dbReference>
<dbReference type="InterPro" id="IPR000683">
    <property type="entry name" value="Gfo/Idh/MocA-like_OxRdtase_N"/>
</dbReference>
<dbReference type="AlphaFoldDB" id="A0A1L3NFZ2"/>
<dbReference type="Pfam" id="PF01408">
    <property type="entry name" value="GFO_IDH_MocA"/>
    <property type="match status" value="1"/>
</dbReference>
<evidence type="ECO:0000256" key="1">
    <source>
        <dbReference type="ARBA" id="ARBA00010928"/>
    </source>
</evidence>
<dbReference type="Gene3D" id="3.30.360.10">
    <property type="entry name" value="Dihydrodipicolinate Reductase, domain 2"/>
    <property type="match status" value="1"/>
</dbReference>
<reference evidence="5 6" key="1">
    <citation type="submission" date="2015-11" db="EMBL/GenBank/DDBJ databases">
        <authorList>
            <person name="Hill K.K."/>
            <person name="Shirey T.B."/>
            <person name="Raphael B."/>
            <person name="Daligault H.E."/>
            <person name="Davenport K.W."/>
            <person name="Bruce D.C."/>
            <person name="Foley B.T."/>
            <person name="Johnson S.L."/>
        </authorList>
    </citation>
    <scope>NUCLEOTIDE SEQUENCE [LARGE SCALE GENOMIC DNA]</scope>
    <source>
        <strain evidence="5 6">CDC_1632</strain>
    </source>
</reference>
<dbReference type="GO" id="GO:0000166">
    <property type="term" value="F:nucleotide binding"/>
    <property type="evidence" value="ECO:0007669"/>
    <property type="project" value="InterPro"/>
</dbReference>
<sequence>MRKIINIGLIGYGSAGRIFHAPMIASLEGLNLYKVYETKEENINELRKLFKDALVTNNVDEILEDENIDLVVIATPNSIHYTLAKKALEKDKNVVLEKPFTVNTKEADDLIRLAKNKNKLLTVHHNRRWDSDFRTVKKVIENNLLGEVVEYEAHFDRFRNYLKENSWKEENHAGSGILYDLGSHLIDQAQCLFGLPKEIFGDLRIQRENSNVIDNFEVILNYDKLKVILKAGMLVREKGPHFIVLGTKGSFVKYGMDIQEENLKNGLIPKDFKDWGIEPETLWGKINTEVDGSHIDGKIESELGDYRLFYKNVYLSILGEEELEVKPIQARNTIRIIELAQKSSEEKRWIKFTP</sequence>
<evidence type="ECO:0000259" key="4">
    <source>
        <dbReference type="Pfam" id="PF02894"/>
    </source>
</evidence>
<dbReference type="Proteomes" id="UP000182204">
    <property type="component" value="Chromosome"/>
</dbReference>
<dbReference type="SUPFAM" id="SSF51735">
    <property type="entry name" value="NAD(P)-binding Rossmann-fold domains"/>
    <property type="match status" value="1"/>
</dbReference>
<protein>
    <recommendedName>
        <fullName evidence="7">Oxidoreductase</fullName>
    </recommendedName>
</protein>